<keyword evidence="1" id="KW-0812">Transmembrane</keyword>
<reference evidence="2" key="1">
    <citation type="journal article" date="2022" name="Nat. Microbiol.">
        <title>Unique mobile elements and scalable gene flow at the prokaryote-eukaryote boundary revealed by circularized Asgard archaea genomes.</title>
        <authorList>
            <person name="Wu F."/>
            <person name="Speth D.R."/>
            <person name="Philosof A."/>
            <person name="Cremiere A."/>
            <person name="Narayanan A."/>
            <person name="Barco R.A."/>
            <person name="Connon S.A."/>
            <person name="Amend J.P."/>
            <person name="Antoshechkin I.A."/>
            <person name="Orphan V.J."/>
        </authorList>
    </citation>
    <scope>NUCLEOTIDE SEQUENCE</scope>
    <source>
        <strain evidence="2">PM71</strain>
    </source>
</reference>
<dbReference type="Proteomes" id="UP001201020">
    <property type="component" value="Chromosome"/>
</dbReference>
<feature type="transmembrane region" description="Helical" evidence="1">
    <location>
        <begin position="159"/>
        <end position="179"/>
    </location>
</feature>
<evidence type="ECO:0000256" key="1">
    <source>
        <dbReference type="SAM" id="Phobius"/>
    </source>
</evidence>
<proteinExistence type="predicted"/>
<accession>A0A9Y1BJ59</accession>
<dbReference type="EMBL" id="CP084166">
    <property type="protein sequence ID" value="UJG39915.1"/>
    <property type="molecule type" value="Genomic_DNA"/>
</dbReference>
<protein>
    <submittedName>
        <fullName evidence="2">Uncharacterized protein</fullName>
    </submittedName>
</protein>
<gene>
    <name evidence="2" type="ORF">K9W45_08660</name>
</gene>
<keyword evidence="1" id="KW-1133">Transmembrane helix</keyword>
<keyword evidence="1" id="KW-0472">Membrane</keyword>
<dbReference type="AlphaFoldDB" id="A0A9Y1BJ59"/>
<sequence length="240" mass="28447">MDFEDSIEICMKVDNINSEIDVNISEEEKDRIYLEVIQWLNDNPIRSLSSVSDFMQLLESLLCLEIKEDGRLILSTSAYSDQQLSEGLKRNKDFFNNLIKEFQNNIDKEINREYENETEEVLLLRFLNTEEQIIEGINEVSKALTKFSFNRKRRRFTRILIEALFEFLDSIILIFIRWIEISANRNTKRENLSLELLEWDINTFKSTIYNINRIAQLSQTSIEEEGNKNLAKVFIEILQQ</sequence>
<name>A0A9Y1BJ59_9ARCH</name>
<organism evidence="2">
    <name type="scientific">Candidatus Heimdallarchaeum aukensis</name>
    <dbReference type="NCBI Taxonomy" id="2876573"/>
    <lineage>
        <taxon>Archaea</taxon>
        <taxon>Promethearchaeati</taxon>
        <taxon>Candidatus Heimdallarchaeota</taxon>
        <taxon>Candidatus Heimdallarchaeia (ex Rinke et al. 2021) (nom. nud.)</taxon>
        <taxon>Candidatus Heimdallarchaeales</taxon>
        <taxon>Candidatus Heimdallarchaeaceae</taxon>
        <taxon>Candidatus Heimdallarchaeum</taxon>
    </lineage>
</organism>
<evidence type="ECO:0000313" key="2">
    <source>
        <dbReference type="EMBL" id="UJG39915.1"/>
    </source>
</evidence>